<keyword evidence="2" id="KW-1133">Transmembrane helix</keyword>
<dbReference type="Proteomes" id="UP000002630">
    <property type="component" value="Unassembled WGS sequence"/>
</dbReference>
<evidence type="ECO:0000256" key="1">
    <source>
        <dbReference type="SAM" id="MobiDB-lite"/>
    </source>
</evidence>
<dbReference type="EMBL" id="FN649760">
    <property type="protein sequence ID" value="CBJ31634.1"/>
    <property type="molecule type" value="Genomic_DNA"/>
</dbReference>
<accession>D7FUH8</accession>
<feature type="transmembrane region" description="Helical" evidence="2">
    <location>
        <begin position="110"/>
        <end position="132"/>
    </location>
</feature>
<feature type="region of interest" description="Disordered" evidence="1">
    <location>
        <begin position="82"/>
        <end position="104"/>
    </location>
</feature>
<sequence>MDFKVQTFVDQGYTEDEVREALESQNEACPTFSLTECQRQCVRQHHRGRGLLDGRQPGARPVHGGIGMWDYTQRTCCGSNFTSTSTEPSCSLSEEEDDSGDGGNMEGANIGVGLAGGVAVAVGLILTALYFVHRKKKRNRSPKRDRDTTVAEAVGPPENAPRILDAEVRQ</sequence>
<name>D7FUH8_ECTSI</name>
<protein>
    <submittedName>
        <fullName evidence="3">Uncharacterized protein</fullName>
    </submittedName>
</protein>
<organism evidence="3 4">
    <name type="scientific">Ectocarpus siliculosus</name>
    <name type="common">Brown alga</name>
    <name type="synonym">Conferva siliculosa</name>
    <dbReference type="NCBI Taxonomy" id="2880"/>
    <lineage>
        <taxon>Eukaryota</taxon>
        <taxon>Sar</taxon>
        <taxon>Stramenopiles</taxon>
        <taxon>Ochrophyta</taxon>
        <taxon>PX clade</taxon>
        <taxon>Phaeophyceae</taxon>
        <taxon>Ectocarpales</taxon>
        <taxon>Ectocarpaceae</taxon>
        <taxon>Ectocarpus</taxon>
    </lineage>
</organism>
<keyword evidence="4" id="KW-1185">Reference proteome</keyword>
<keyword evidence="2" id="KW-0472">Membrane</keyword>
<reference evidence="3 4" key="1">
    <citation type="journal article" date="2010" name="Nature">
        <title>The Ectocarpus genome and the independent evolution of multicellularity in brown algae.</title>
        <authorList>
            <person name="Cock J.M."/>
            <person name="Sterck L."/>
            <person name="Rouze P."/>
            <person name="Scornet D."/>
            <person name="Allen A.E."/>
            <person name="Amoutzias G."/>
            <person name="Anthouard V."/>
            <person name="Artiguenave F."/>
            <person name="Aury J.M."/>
            <person name="Badger J.H."/>
            <person name="Beszteri B."/>
            <person name="Billiau K."/>
            <person name="Bonnet E."/>
            <person name="Bothwell J.H."/>
            <person name="Bowler C."/>
            <person name="Boyen C."/>
            <person name="Brownlee C."/>
            <person name="Carrano C.J."/>
            <person name="Charrier B."/>
            <person name="Cho G.Y."/>
            <person name="Coelho S.M."/>
            <person name="Collen J."/>
            <person name="Corre E."/>
            <person name="Da Silva C."/>
            <person name="Delage L."/>
            <person name="Delaroque N."/>
            <person name="Dittami S.M."/>
            <person name="Doulbeau S."/>
            <person name="Elias M."/>
            <person name="Farnham G."/>
            <person name="Gachon C.M."/>
            <person name="Gschloessl B."/>
            <person name="Heesch S."/>
            <person name="Jabbari K."/>
            <person name="Jubin C."/>
            <person name="Kawai H."/>
            <person name="Kimura K."/>
            <person name="Kloareg B."/>
            <person name="Kupper F.C."/>
            <person name="Lang D."/>
            <person name="Le Bail A."/>
            <person name="Leblanc C."/>
            <person name="Lerouge P."/>
            <person name="Lohr M."/>
            <person name="Lopez P.J."/>
            <person name="Martens C."/>
            <person name="Maumus F."/>
            <person name="Michel G."/>
            <person name="Miranda-Saavedra D."/>
            <person name="Morales J."/>
            <person name="Moreau H."/>
            <person name="Motomura T."/>
            <person name="Nagasato C."/>
            <person name="Napoli C.A."/>
            <person name="Nelson D.R."/>
            <person name="Nyvall-Collen P."/>
            <person name="Peters A.F."/>
            <person name="Pommier C."/>
            <person name="Potin P."/>
            <person name="Poulain J."/>
            <person name="Quesneville H."/>
            <person name="Read B."/>
            <person name="Rensing S.A."/>
            <person name="Ritter A."/>
            <person name="Rousvoal S."/>
            <person name="Samanta M."/>
            <person name="Samson G."/>
            <person name="Schroeder D.C."/>
            <person name="Segurens B."/>
            <person name="Strittmatter M."/>
            <person name="Tonon T."/>
            <person name="Tregear J.W."/>
            <person name="Valentin K."/>
            <person name="von Dassow P."/>
            <person name="Yamagishi T."/>
            <person name="Van de Peer Y."/>
            <person name="Wincker P."/>
        </authorList>
    </citation>
    <scope>NUCLEOTIDE SEQUENCE [LARGE SCALE GENOMIC DNA]</scope>
    <source>
        <strain evidence="4">Ec32 / CCAP1310/4</strain>
    </source>
</reference>
<keyword evidence="2" id="KW-0812">Transmembrane</keyword>
<dbReference type="InParanoid" id="D7FUH8"/>
<feature type="compositionally biased region" description="Polar residues" evidence="1">
    <location>
        <begin position="82"/>
        <end position="92"/>
    </location>
</feature>
<gene>
    <name evidence="3" type="ORF">Esi_0270_0004</name>
</gene>
<dbReference type="AlphaFoldDB" id="D7FUH8"/>
<evidence type="ECO:0000313" key="4">
    <source>
        <dbReference type="Proteomes" id="UP000002630"/>
    </source>
</evidence>
<evidence type="ECO:0000256" key="2">
    <source>
        <dbReference type="SAM" id="Phobius"/>
    </source>
</evidence>
<evidence type="ECO:0000313" key="3">
    <source>
        <dbReference type="EMBL" id="CBJ31634.1"/>
    </source>
</evidence>
<feature type="region of interest" description="Disordered" evidence="1">
    <location>
        <begin position="136"/>
        <end position="170"/>
    </location>
</feature>
<proteinExistence type="predicted"/>